<dbReference type="GeneID" id="111449156"/>
<evidence type="ECO:0000313" key="2">
    <source>
        <dbReference type="RefSeq" id="XP_022944782.1"/>
    </source>
</evidence>
<dbReference type="RefSeq" id="XP_022944782.1">
    <property type="nucleotide sequence ID" value="XM_023089014.1"/>
</dbReference>
<dbReference type="AlphaFoldDB" id="A0A6J1FZ13"/>
<organism evidence="1 2">
    <name type="scientific">Cucurbita moschata</name>
    <name type="common">Winter crookneck squash</name>
    <name type="synonym">Cucurbita pepo var. moschata</name>
    <dbReference type="NCBI Taxonomy" id="3662"/>
    <lineage>
        <taxon>Eukaryota</taxon>
        <taxon>Viridiplantae</taxon>
        <taxon>Streptophyta</taxon>
        <taxon>Embryophyta</taxon>
        <taxon>Tracheophyta</taxon>
        <taxon>Spermatophyta</taxon>
        <taxon>Magnoliopsida</taxon>
        <taxon>eudicotyledons</taxon>
        <taxon>Gunneridae</taxon>
        <taxon>Pentapetalae</taxon>
        <taxon>rosids</taxon>
        <taxon>fabids</taxon>
        <taxon>Cucurbitales</taxon>
        <taxon>Cucurbitaceae</taxon>
        <taxon>Cucurbiteae</taxon>
        <taxon>Cucurbita</taxon>
    </lineage>
</organism>
<gene>
    <name evidence="2" type="primary">LOC111449156</name>
</gene>
<keyword evidence="1" id="KW-1185">Reference proteome</keyword>
<sequence>MMDESFTFPSKDFMAKDVELNSLPLQDQLKVDDLFLQDDLQVTQKFTSYCLVFSIVYSVITPPSSNDTLTKRIIDPPITKYLISSPIIHDSEYDASMSSDESEAYLVEI</sequence>
<name>A0A6J1FZ13_CUCMO</name>
<reference evidence="2" key="1">
    <citation type="submission" date="2025-08" db="UniProtKB">
        <authorList>
            <consortium name="RefSeq"/>
        </authorList>
    </citation>
    <scope>IDENTIFICATION</scope>
    <source>
        <tissue evidence="2">Young leaves</tissue>
    </source>
</reference>
<dbReference type="KEGG" id="cmos:111449156"/>
<dbReference type="Proteomes" id="UP000504609">
    <property type="component" value="Unplaced"/>
</dbReference>
<protein>
    <submittedName>
        <fullName evidence="2">Uncharacterized protein LOC111449156</fullName>
    </submittedName>
</protein>
<evidence type="ECO:0000313" key="1">
    <source>
        <dbReference type="Proteomes" id="UP000504609"/>
    </source>
</evidence>
<accession>A0A6J1FZ13</accession>
<proteinExistence type="predicted"/>